<keyword evidence="9" id="KW-0503">Monooxygenase</keyword>
<dbReference type="GO" id="GO:0016020">
    <property type="term" value="C:membrane"/>
    <property type="evidence" value="ECO:0007669"/>
    <property type="project" value="UniProtKB-SubCell"/>
</dbReference>
<dbReference type="InterPro" id="IPR036396">
    <property type="entry name" value="Cyt_P450_sf"/>
</dbReference>
<dbReference type="Pfam" id="PF00067">
    <property type="entry name" value="p450"/>
    <property type="match status" value="2"/>
</dbReference>
<dbReference type="EMBL" id="RDQH01000337">
    <property type="protein sequence ID" value="RXH84103.1"/>
    <property type="molecule type" value="Genomic_DNA"/>
</dbReference>
<dbReference type="GO" id="GO:0004497">
    <property type="term" value="F:monooxygenase activity"/>
    <property type="evidence" value="ECO:0007669"/>
    <property type="project" value="UniProtKB-KW"/>
</dbReference>
<dbReference type="InterPro" id="IPR017972">
    <property type="entry name" value="Cyt_P450_CS"/>
</dbReference>
<protein>
    <recommendedName>
        <fullName evidence="14">Cytochrome P450</fullName>
    </recommendedName>
</protein>
<evidence type="ECO:0000256" key="10">
    <source>
        <dbReference type="ARBA" id="ARBA00023136"/>
    </source>
</evidence>
<sequence length="1108" mass="126207">MEVSMEPFSVVLSVVLVSIVACAWRVLNWVWLRPKNLEKCLRQQGLAGNSYRLWSGDLRESSIMLKEAMSKHMNLSHNTAPRVLPFVHQSVSTYGKNSFMWIGPTPRVNITNPEDLKDIFTKHEDFPKPALNPLVKLLGTGLVNYEGEKWAKHRRIVNPAFHSEKLKRMLPAFYQSCSEMIDEWESLVSKDSSCELDVWPYLQNVTADVISRTSFGSSYKEGREIFQLLKVQAELTIKTIQSVYIPGWRFLPTKMNKRMKGVDKKIRELLMRIINKREEAIKAGKATKDDLLGLLLDSNFKEIKEHGNKRKAGMSTQDVLEECKLFYFAGQETTSVLLVWTMVLLSENQNWQDRAREEVLQVFGGNKPDFDGLNHLKVVTMILLEALRLYPPVVMLTRMIHKKTQFSEFSLPAGAEISLPTVLVHHDKELWCDDATQFKPERFSDGVSKATKNKLIYFPFGGGARICIGQNFAMMEAKLALALILQHFTFELSPSYAHAPSRKITLQPHVVACAWRVLNWVWLRPKKLEKCLRQQGLAGNSYRLWSGDLKEISMMLKEAVSKPMNLSHDTAPRVVPYAHQSVSTYGKNSFIWIGPTPRVNITNPEDLKNIFTKHEDFPKPALSPLVKLLLTGLANYGGEKWAKHRKIIKPAFHSEKLKRMLPAIYQSCSEMIEEWESLVSKESSYELDVWPYLQNMTADVISRTSFGSSYKEGREIFQLLKLQIELTVKMKHSVYIPGWRFLPTKTNKRLKEVDKEIRELFMGIINKREEAIKAGEAAKDDLLGLLLESNNKEIKEHGNKKKVGMSIQDVLGECKLFYFAGQETTSILLVWTMVLLSENQNWQDRAREEVLQVFGGNKPDFDGLNHLKVVTMILLEALRLYPSSFTLSRMIHKKTQFAEFSLPAGVGISLPTILIHHDKELWGDDATQFKPERFAEGVSKATKNKLTYFPFGGGARICIGQNFAMMEAKLAVALILQHFTFKLSPSYAHAPSGITLLQPQFGQETIFKLHVWTVVLVSRYQSCQARAREEVIPSTTYPCSSYAQGKQLGNFTLTKNCGERTAMSSTQRFTVGFMLFQDLQFCASTFGAVGGNRYEKLCRFSFISSPPP</sequence>
<proteinExistence type="inferred from homology"/>
<dbReference type="Proteomes" id="UP000290289">
    <property type="component" value="Chromosome 11"/>
</dbReference>
<evidence type="ECO:0000313" key="13">
    <source>
        <dbReference type="Proteomes" id="UP000290289"/>
    </source>
</evidence>
<accession>A0A498IS49</accession>
<evidence type="ECO:0000256" key="2">
    <source>
        <dbReference type="ARBA" id="ARBA00010617"/>
    </source>
</evidence>
<keyword evidence="3 11" id="KW-0349">Heme</keyword>
<dbReference type="GO" id="GO:0016705">
    <property type="term" value="F:oxidoreductase activity, acting on paired donors, with incorporation or reduction of molecular oxygen"/>
    <property type="evidence" value="ECO:0007669"/>
    <property type="project" value="InterPro"/>
</dbReference>
<comment type="similarity">
    <text evidence="2">Belongs to the cytochrome P450 family.</text>
</comment>
<evidence type="ECO:0000256" key="9">
    <source>
        <dbReference type="ARBA" id="ARBA00023033"/>
    </source>
</evidence>
<dbReference type="AlphaFoldDB" id="A0A498IS49"/>
<evidence type="ECO:0000256" key="4">
    <source>
        <dbReference type="ARBA" id="ARBA00022692"/>
    </source>
</evidence>
<dbReference type="PRINTS" id="PR00385">
    <property type="entry name" value="P450"/>
</dbReference>
<evidence type="ECO:0000256" key="1">
    <source>
        <dbReference type="ARBA" id="ARBA00004167"/>
    </source>
</evidence>
<comment type="cofactor">
    <cofactor evidence="11">
        <name>heme</name>
        <dbReference type="ChEBI" id="CHEBI:30413"/>
    </cofactor>
</comment>
<comment type="caution">
    <text evidence="12">The sequence shown here is derived from an EMBL/GenBank/DDBJ whole genome shotgun (WGS) entry which is preliminary data.</text>
</comment>
<dbReference type="PANTHER" id="PTHR24282">
    <property type="entry name" value="CYTOCHROME P450 FAMILY MEMBER"/>
    <property type="match status" value="1"/>
</dbReference>
<evidence type="ECO:0000256" key="8">
    <source>
        <dbReference type="ARBA" id="ARBA00023004"/>
    </source>
</evidence>
<keyword evidence="6" id="KW-1133">Transmembrane helix</keyword>
<feature type="binding site" description="axial binding residue" evidence="11">
    <location>
        <position position="467"/>
    </location>
    <ligand>
        <name>heme</name>
        <dbReference type="ChEBI" id="CHEBI:30413"/>
    </ligand>
    <ligandPart>
        <name>Fe</name>
        <dbReference type="ChEBI" id="CHEBI:18248"/>
    </ligandPart>
</feature>
<evidence type="ECO:0000256" key="6">
    <source>
        <dbReference type="ARBA" id="ARBA00022989"/>
    </source>
</evidence>
<dbReference type="CDD" id="cd20642">
    <property type="entry name" value="CYP72"/>
    <property type="match status" value="2"/>
</dbReference>
<dbReference type="PROSITE" id="PS00086">
    <property type="entry name" value="CYTOCHROME_P450"/>
    <property type="match status" value="2"/>
</dbReference>
<reference evidence="12 13" key="1">
    <citation type="submission" date="2018-10" db="EMBL/GenBank/DDBJ databases">
        <title>A high-quality apple genome assembly.</title>
        <authorList>
            <person name="Hu J."/>
        </authorList>
    </citation>
    <scope>NUCLEOTIDE SEQUENCE [LARGE SCALE GENOMIC DNA]</scope>
    <source>
        <strain evidence="13">cv. HFTH1</strain>
        <tissue evidence="12">Young leaf</tissue>
    </source>
</reference>
<dbReference type="SUPFAM" id="SSF48264">
    <property type="entry name" value="Cytochrome P450"/>
    <property type="match status" value="2"/>
</dbReference>
<dbReference type="InterPro" id="IPR050665">
    <property type="entry name" value="Cytochrome_P450_Monooxygen"/>
</dbReference>
<dbReference type="STRING" id="3750.A0A498IS49"/>
<gene>
    <name evidence="12" type="ORF">DVH24_027002</name>
</gene>
<dbReference type="Gene3D" id="1.10.630.10">
    <property type="entry name" value="Cytochrome P450"/>
    <property type="match status" value="2"/>
</dbReference>
<keyword evidence="13" id="KW-1185">Reference proteome</keyword>
<keyword evidence="5 11" id="KW-0479">Metal-binding</keyword>
<dbReference type="PRINTS" id="PR00463">
    <property type="entry name" value="EP450I"/>
</dbReference>
<organism evidence="12 13">
    <name type="scientific">Malus domestica</name>
    <name type="common">Apple</name>
    <name type="synonym">Pyrus malus</name>
    <dbReference type="NCBI Taxonomy" id="3750"/>
    <lineage>
        <taxon>Eukaryota</taxon>
        <taxon>Viridiplantae</taxon>
        <taxon>Streptophyta</taxon>
        <taxon>Embryophyta</taxon>
        <taxon>Tracheophyta</taxon>
        <taxon>Spermatophyta</taxon>
        <taxon>Magnoliopsida</taxon>
        <taxon>eudicotyledons</taxon>
        <taxon>Gunneridae</taxon>
        <taxon>Pentapetalae</taxon>
        <taxon>rosids</taxon>
        <taxon>fabids</taxon>
        <taxon>Rosales</taxon>
        <taxon>Rosaceae</taxon>
        <taxon>Amygdaloideae</taxon>
        <taxon>Maleae</taxon>
        <taxon>Malus</taxon>
    </lineage>
</organism>
<comment type="subcellular location">
    <subcellularLocation>
        <location evidence="1">Membrane</location>
        <topology evidence="1">Single-pass membrane protein</topology>
    </subcellularLocation>
</comment>
<dbReference type="InterPro" id="IPR002401">
    <property type="entry name" value="Cyt_P450_E_grp-I"/>
</dbReference>
<keyword evidence="10" id="KW-0472">Membrane</keyword>
<dbReference type="PANTHER" id="PTHR24282:SF255">
    <property type="entry name" value="CYTOCHROME P450 72A11-RELATED"/>
    <property type="match status" value="1"/>
</dbReference>
<dbReference type="FunFam" id="1.10.630.10:FF:000029">
    <property type="entry name" value="Cytochrome P450 734A1"/>
    <property type="match status" value="2"/>
</dbReference>
<evidence type="ECO:0000256" key="3">
    <source>
        <dbReference type="ARBA" id="ARBA00022617"/>
    </source>
</evidence>
<evidence type="ECO:0000313" key="12">
    <source>
        <dbReference type="EMBL" id="RXH84103.1"/>
    </source>
</evidence>
<keyword evidence="7" id="KW-0560">Oxidoreductase</keyword>
<evidence type="ECO:0000256" key="5">
    <source>
        <dbReference type="ARBA" id="ARBA00022723"/>
    </source>
</evidence>
<keyword evidence="4" id="KW-0812">Transmembrane</keyword>
<evidence type="ECO:0008006" key="14">
    <source>
        <dbReference type="Google" id="ProtNLM"/>
    </source>
</evidence>
<dbReference type="InterPro" id="IPR001128">
    <property type="entry name" value="Cyt_P450"/>
</dbReference>
<evidence type="ECO:0000256" key="11">
    <source>
        <dbReference type="PIRSR" id="PIRSR602401-1"/>
    </source>
</evidence>
<dbReference type="GO" id="GO:0005506">
    <property type="term" value="F:iron ion binding"/>
    <property type="evidence" value="ECO:0007669"/>
    <property type="project" value="InterPro"/>
</dbReference>
<keyword evidence="8 11" id="KW-0408">Iron</keyword>
<dbReference type="GO" id="GO:0020037">
    <property type="term" value="F:heme binding"/>
    <property type="evidence" value="ECO:0007669"/>
    <property type="project" value="InterPro"/>
</dbReference>
<name>A0A498IS49_MALDO</name>
<evidence type="ECO:0000256" key="7">
    <source>
        <dbReference type="ARBA" id="ARBA00023002"/>
    </source>
</evidence>